<protein>
    <submittedName>
        <fullName evidence="1">Uncharacterized protein</fullName>
    </submittedName>
</protein>
<comment type="caution">
    <text evidence="1">The sequence shown here is derived from an EMBL/GenBank/DDBJ whole genome shotgun (WGS) entry which is preliminary data.</text>
</comment>
<proteinExistence type="predicted"/>
<dbReference type="Proteomes" id="UP000825729">
    <property type="component" value="Unassembled WGS sequence"/>
</dbReference>
<dbReference type="EMBL" id="JAINDJ010000007">
    <property type="protein sequence ID" value="KAG9441832.1"/>
    <property type="molecule type" value="Genomic_DNA"/>
</dbReference>
<dbReference type="AlphaFoldDB" id="A0AAV7DZD4"/>
<sequence length="216" mass="24652">MGRRFGVESGAALKSDKMGLLKKSSRALEIVRGSKPTRDPSFRIRSPVFVPNSSSGILKMFMQLLTGGTCLETFQLVMHTRNMQPLGSINQQWTIFLTLQPRSNDFFPKYEKNWWINRGTSGTPPSWQLSKVVLVYTIYPFICPDIDSTKWKTENKVATKMHCVKPYVAPCQESPHFTPLLDLNLTQYFTQLHPSELLIRYGSSSTKNRLGKFNIL</sequence>
<reference evidence="1 2" key="1">
    <citation type="submission" date="2021-07" db="EMBL/GenBank/DDBJ databases">
        <title>The Aristolochia fimbriata genome: insights into angiosperm evolution, floral development and chemical biosynthesis.</title>
        <authorList>
            <person name="Jiao Y."/>
        </authorList>
    </citation>
    <scope>NUCLEOTIDE SEQUENCE [LARGE SCALE GENOMIC DNA]</scope>
    <source>
        <strain evidence="1">IBCAS-2021</strain>
        <tissue evidence="1">Leaf</tissue>
    </source>
</reference>
<organism evidence="1 2">
    <name type="scientific">Aristolochia fimbriata</name>
    <name type="common">White veined hardy Dutchman's pipe vine</name>
    <dbReference type="NCBI Taxonomy" id="158543"/>
    <lineage>
        <taxon>Eukaryota</taxon>
        <taxon>Viridiplantae</taxon>
        <taxon>Streptophyta</taxon>
        <taxon>Embryophyta</taxon>
        <taxon>Tracheophyta</taxon>
        <taxon>Spermatophyta</taxon>
        <taxon>Magnoliopsida</taxon>
        <taxon>Magnoliidae</taxon>
        <taxon>Piperales</taxon>
        <taxon>Aristolochiaceae</taxon>
        <taxon>Aristolochia</taxon>
    </lineage>
</organism>
<evidence type="ECO:0000313" key="1">
    <source>
        <dbReference type="EMBL" id="KAG9441832.1"/>
    </source>
</evidence>
<evidence type="ECO:0000313" key="2">
    <source>
        <dbReference type="Proteomes" id="UP000825729"/>
    </source>
</evidence>
<name>A0AAV7DZD4_ARIFI</name>
<gene>
    <name evidence="1" type="ORF">H6P81_017686</name>
</gene>
<keyword evidence="2" id="KW-1185">Reference proteome</keyword>
<accession>A0AAV7DZD4</accession>